<evidence type="ECO:0000313" key="1">
    <source>
        <dbReference type="EMBL" id="KAJ8310179.1"/>
    </source>
</evidence>
<accession>A0ABQ9EYE2</accession>
<name>A0ABQ9EYE2_TEGGR</name>
<keyword evidence="2" id="KW-1185">Reference proteome</keyword>
<dbReference type="EMBL" id="JARBDR010000640">
    <property type="protein sequence ID" value="KAJ8310179.1"/>
    <property type="molecule type" value="Genomic_DNA"/>
</dbReference>
<organism evidence="1 2">
    <name type="scientific">Tegillarca granosa</name>
    <name type="common">Malaysian cockle</name>
    <name type="synonym">Anadara granosa</name>
    <dbReference type="NCBI Taxonomy" id="220873"/>
    <lineage>
        <taxon>Eukaryota</taxon>
        <taxon>Metazoa</taxon>
        <taxon>Spiralia</taxon>
        <taxon>Lophotrochozoa</taxon>
        <taxon>Mollusca</taxon>
        <taxon>Bivalvia</taxon>
        <taxon>Autobranchia</taxon>
        <taxon>Pteriomorphia</taxon>
        <taxon>Arcoida</taxon>
        <taxon>Arcoidea</taxon>
        <taxon>Arcidae</taxon>
        <taxon>Tegillarca</taxon>
    </lineage>
</organism>
<dbReference type="PANTHER" id="PTHR31751:SF42">
    <property type="entry name" value="PROTEIN CBG10204"/>
    <property type="match status" value="1"/>
</dbReference>
<sequence>MRLEKPEIIHRFDVWHMAKVDMKKLSNSSQSENLVQRGKVKGCEIISLWSMSIINHLYWCAARSNGDGELVEQKWTSILNHFTNVHEGHGN</sequence>
<comment type="caution">
    <text evidence="1">The sequence shown here is derived from an EMBL/GenBank/DDBJ whole genome shotgun (WGS) entry which is preliminary data.</text>
</comment>
<gene>
    <name evidence="1" type="ORF">KUTeg_012044</name>
</gene>
<protein>
    <recommendedName>
        <fullName evidence="3">Transposase</fullName>
    </recommendedName>
</protein>
<evidence type="ECO:0000313" key="2">
    <source>
        <dbReference type="Proteomes" id="UP001217089"/>
    </source>
</evidence>
<dbReference type="PANTHER" id="PTHR31751">
    <property type="entry name" value="SI:CH211-108C17.2-RELATED-RELATED"/>
    <property type="match status" value="1"/>
</dbReference>
<evidence type="ECO:0008006" key="3">
    <source>
        <dbReference type="Google" id="ProtNLM"/>
    </source>
</evidence>
<proteinExistence type="predicted"/>
<dbReference type="Proteomes" id="UP001217089">
    <property type="component" value="Unassembled WGS sequence"/>
</dbReference>
<reference evidence="1 2" key="1">
    <citation type="submission" date="2022-12" db="EMBL/GenBank/DDBJ databases">
        <title>Chromosome-level genome of Tegillarca granosa.</title>
        <authorList>
            <person name="Kim J."/>
        </authorList>
    </citation>
    <scope>NUCLEOTIDE SEQUENCE [LARGE SCALE GENOMIC DNA]</scope>
    <source>
        <strain evidence="1">Teg-2019</strain>
        <tissue evidence="1">Adductor muscle</tissue>
    </source>
</reference>